<dbReference type="Proteomes" id="UP000717696">
    <property type="component" value="Unassembled WGS sequence"/>
</dbReference>
<dbReference type="Gene3D" id="1.25.40.20">
    <property type="entry name" value="Ankyrin repeat-containing domain"/>
    <property type="match status" value="2"/>
</dbReference>
<feature type="repeat" description="ANK" evidence="3">
    <location>
        <begin position="516"/>
        <end position="541"/>
    </location>
</feature>
<dbReference type="PANTHER" id="PTHR24198">
    <property type="entry name" value="ANKYRIN REPEAT AND PROTEIN KINASE DOMAIN-CONTAINING PROTEIN"/>
    <property type="match status" value="1"/>
</dbReference>
<dbReference type="EMBL" id="JAGMUU010000020">
    <property type="protein sequence ID" value="KAH7129874.1"/>
    <property type="molecule type" value="Genomic_DNA"/>
</dbReference>
<dbReference type="InterPro" id="IPR025676">
    <property type="entry name" value="Clr5_dom"/>
</dbReference>
<protein>
    <submittedName>
        <fullName evidence="5">Ankyrin repeat-containing domain protein</fullName>
    </submittedName>
</protein>
<dbReference type="InterPro" id="IPR002110">
    <property type="entry name" value="Ankyrin_rpt"/>
</dbReference>
<dbReference type="SUPFAM" id="SSF48403">
    <property type="entry name" value="Ankyrin repeat"/>
    <property type="match status" value="2"/>
</dbReference>
<proteinExistence type="predicted"/>
<keyword evidence="1" id="KW-0677">Repeat</keyword>
<evidence type="ECO:0000259" key="4">
    <source>
        <dbReference type="Pfam" id="PF14420"/>
    </source>
</evidence>
<dbReference type="Pfam" id="PF12796">
    <property type="entry name" value="Ank_2"/>
    <property type="match status" value="4"/>
</dbReference>
<feature type="domain" description="Clr5" evidence="4">
    <location>
        <begin position="3"/>
        <end position="46"/>
    </location>
</feature>
<evidence type="ECO:0000313" key="6">
    <source>
        <dbReference type="Proteomes" id="UP000717696"/>
    </source>
</evidence>
<feature type="repeat" description="ANK" evidence="3">
    <location>
        <begin position="1122"/>
        <end position="1147"/>
    </location>
</feature>
<evidence type="ECO:0000256" key="2">
    <source>
        <dbReference type="ARBA" id="ARBA00023043"/>
    </source>
</evidence>
<feature type="repeat" description="ANK" evidence="3">
    <location>
        <begin position="476"/>
        <end position="508"/>
    </location>
</feature>
<dbReference type="SMART" id="SM00248">
    <property type="entry name" value="ANK"/>
    <property type="match status" value="16"/>
</dbReference>
<evidence type="ECO:0000313" key="5">
    <source>
        <dbReference type="EMBL" id="KAH7129874.1"/>
    </source>
</evidence>
<keyword evidence="6" id="KW-1185">Reference proteome</keyword>
<dbReference type="PROSITE" id="PS50297">
    <property type="entry name" value="ANK_REP_REGION"/>
    <property type="match status" value="5"/>
</dbReference>
<dbReference type="PROSITE" id="PS50088">
    <property type="entry name" value="ANK_REPEAT"/>
    <property type="match status" value="7"/>
</dbReference>
<feature type="repeat" description="ANK" evidence="3">
    <location>
        <begin position="1050"/>
        <end position="1084"/>
    </location>
</feature>
<dbReference type="Pfam" id="PF14420">
    <property type="entry name" value="Clr5"/>
    <property type="match status" value="1"/>
</dbReference>
<evidence type="ECO:0000256" key="1">
    <source>
        <dbReference type="ARBA" id="ARBA00022737"/>
    </source>
</evidence>
<dbReference type="AlphaFoldDB" id="A0A9P9ISY3"/>
<feature type="repeat" description="ANK" evidence="3">
    <location>
        <begin position="815"/>
        <end position="847"/>
    </location>
</feature>
<dbReference type="PANTHER" id="PTHR24198:SF165">
    <property type="entry name" value="ANKYRIN REPEAT-CONTAINING PROTEIN-RELATED"/>
    <property type="match status" value="1"/>
</dbReference>
<dbReference type="OrthoDB" id="5100654at2759"/>
<dbReference type="InterPro" id="IPR036770">
    <property type="entry name" value="Ankyrin_rpt-contain_sf"/>
</dbReference>
<name>A0A9P9ISY3_9HYPO</name>
<organism evidence="5 6">
    <name type="scientific">Dactylonectria estremocensis</name>
    <dbReference type="NCBI Taxonomy" id="1079267"/>
    <lineage>
        <taxon>Eukaryota</taxon>
        <taxon>Fungi</taxon>
        <taxon>Dikarya</taxon>
        <taxon>Ascomycota</taxon>
        <taxon>Pezizomycotina</taxon>
        <taxon>Sordariomycetes</taxon>
        <taxon>Hypocreomycetidae</taxon>
        <taxon>Hypocreales</taxon>
        <taxon>Nectriaceae</taxon>
        <taxon>Dactylonectria</taxon>
    </lineage>
</organism>
<keyword evidence="2 3" id="KW-0040">ANK repeat</keyword>
<accession>A0A9P9ISY3</accession>
<reference evidence="5" key="1">
    <citation type="journal article" date="2021" name="Nat. Commun.">
        <title>Genetic determinants of endophytism in the Arabidopsis root mycobiome.</title>
        <authorList>
            <person name="Mesny F."/>
            <person name="Miyauchi S."/>
            <person name="Thiergart T."/>
            <person name="Pickel B."/>
            <person name="Atanasova L."/>
            <person name="Karlsson M."/>
            <person name="Huettel B."/>
            <person name="Barry K.W."/>
            <person name="Haridas S."/>
            <person name="Chen C."/>
            <person name="Bauer D."/>
            <person name="Andreopoulos W."/>
            <person name="Pangilinan J."/>
            <person name="LaButti K."/>
            <person name="Riley R."/>
            <person name="Lipzen A."/>
            <person name="Clum A."/>
            <person name="Drula E."/>
            <person name="Henrissat B."/>
            <person name="Kohler A."/>
            <person name="Grigoriev I.V."/>
            <person name="Martin F.M."/>
            <person name="Hacquard S."/>
        </authorList>
    </citation>
    <scope>NUCLEOTIDE SEQUENCE</scope>
    <source>
        <strain evidence="5">MPI-CAGE-AT-0021</strain>
    </source>
</reference>
<gene>
    <name evidence="5" type="ORF">B0J13DRAFT_610964</name>
</gene>
<comment type="caution">
    <text evidence="5">The sequence shown here is derived from an EMBL/GenBank/DDBJ whole genome shotgun (WGS) entry which is preliminary data.</text>
</comment>
<feature type="repeat" description="ANK" evidence="3">
    <location>
        <begin position="972"/>
        <end position="1004"/>
    </location>
</feature>
<feature type="repeat" description="ANK" evidence="3">
    <location>
        <begin position="1087"/>
        <end position="1119"/>
    </location>
</feature>
<sequence length="1193" mass="130164">MSVNWDAYRPEVIQLYVDGKKTAEQTVKYLNDKHGVDITLRQFKMQYGNLKNLQAKEWRAVFQEIRKRKAEGKDSEVCLFGRRLNPSRVNRARRRYNKSTEPGSSVSTFDENRLNVRTPTSESIEPATETDFDEGHLGLRHQESQETFGSQYSPSDSCRGDLILAALFGEENPVEANCDKRLSPVSANLHPTNNQQTYQVSHATLSSSPNVDFVARLQDSFSADLQHILDFTDRASTSFFSQSTGPVQYAISPAYQDTESIWQDQRQIPSLPRNISTGIDPWPSNNLGCLSPQLGSFWASKAILDIFPELRGTGTFPVNINCQLIEVETLETSGLVASHLARVDPALNILRPIATIIEHITVGKLGSINIAEPTVQQILALSAYLVSNTALPRFDRQQLIEWAISSGHARTLSAFLQRCSEVPAAHALIRNILEAVSLGGFGRHTSLRNFDLFKSHPREALNLLLAADRRMFPSSLGARLLVHAANADHLAAVQLLIDRGADVNGLSSVHEHNERNSWTPLSRAAINGSEELIKFLIRSGAIVGTQLPRHNGKKKTALGLAVESQNVEAVAALLAEVGTDDPGQEDSESMESTRSGLDWPDPSLLVKAAEEGREALLKVLLTESISADEVLECALYHAVLDCKVEALATLLSLGVDPNARKYRLLGKLAHDASGSESDNELDKKEFDRTNPILLALGHGLWKVRGSRATWMREATWSDKCPMTPELMRMKHLTVSNKPRYMAYLLARAGARLSLEAVHRRRVKIEVGFCHILFSIGRNVSLIGSHVLESEAAQGNLYSCVALLDIGVPIDSYGRAGLSGLQAAAKRRHLTLVQYFLDRGADINLPAGHFRGRTALQAAAGSDPSLVDYFVNAGADITAPPAKVYGQSVLEAVISSLAWRWRDAGDRANLFRKLLKLGAPINPPGNWPESQVLHWLVQNNDIQCLKLAIQAGARIDGLQPKRERGVVGVKDESRRTALQIATNELNEKATQLLLESGASVNATSRDKTKVTALQCALGAYCPPQKLQARSHIVKLLLSSGANINSPAGPYHGRTALQAAVSCERPDLDIIRLLLDGGANVNAKPSRKSGITALQGAAIQGEIQVARLLLDHGAEINASAGPVQGWTAIEGAAKHGRLDMVSFLLQMGAAPVSVTGFSKAIGVAERRNFWEIVDLLKESQDAFNALAVSSCEPSA</sequence>
<evidence type="ECO:0000256" key="3">
    <source>
        <dbReference type="PROSITE-ProRule" id="PRU00023"/>
    </source>
</evidence>